<dbReference type="EMBL" id="JBFXLU010000028">
    <property type="protein sequence ID" value="KAL2851918.1"/>
    <property type="molecule type" value="Genomic_DNA"/>
</dbReference>
<dbReference type="PANTHER" id="PTHR45657:SF3">
    <property type="entry name" value="TRANSPORTER, PUTATIVE (AFU_ORTHOLOGUE AFUA_5G09260)-RELATED"/>
    <property type="match status" value="1"/>
</dbReference>
<dbReference type="InterPro" id="IPR036865">
    <property type="entry name" value="CRAL-TRIO_dom_sf"/>
</dbReference>
<dbReference type="SUPFAM" id="SSF46938">
    <property type="entry name" value="CRAL/TRIO N-terminal domain"/>
    <property type="match status" value="1"/>
</dbReference>
<comment type="caution">
    <text evidence="3">The sequence shown here is derived from an EMBL/GenBank/DDBJ whole genome shotgun (WGS) entry which is preliminary data.</text>
</comment>
<dbReference type="InterPro" id="IPR051026">
    <property type="entry name" value="PI/PC_transfer"/>
</dbReference>
<dbReference type="SUPFAM" id="SSF52087">
    <property type="entry name" value="CRAL/TRIO domain"/>
    <property type="match status" value="1"/>
</dbReference>
<organism evidence="3 4">
    <name type="scientific">Aspergillus pseudoustus</name>
    <dbReference type="NCBI Taxonomy" id="1810923"/>
    <lineage>
        <taxon>Eukaryota</taxon>
        <taxon>Fungi</taxon>
        <taxon>Dikarya</taxon>
        <taxon>Ascomycota</taxon>
        <taxon>Pezizomycotina</taxon>
        <taxon>Eurotiomycetes</taxon>
        <taxon>Eurotiomycetidae</taxon>
        <taxon>Eurotiales</taxon>
        <taxon>Aspergillaceae</taxon>
        <taxon>Aspergillus</taxon>
        <taxon>Aspergillus subgen. Nidulantes</taxon>
    </lineage>
</organism>
<dbReference type="SMART" id="SM01100">
    <property type="entry name" value="CRAL_TRIO_N"/>
    <property type="match status" value="1"/>
</dbReference>
<feature type="compositionally biased region" description="Polar residues" evidence="1">
    <location>
        <begin position="332"/>
        <end position="343"/>
    </location>
</feature>
<feature type="region of interest" description="Disordered" evidence="1">
    <location>
        <begin position="317"/>
        <end position="343"/>
    </location>
</feature>
<reference evidence="3 4" key="1">
    <citation type="submission" date="2024-07" db="EMBL/GenBank/DDBJ databases">
        <title>Section-level genome sequencing and comparative genomics of Aspergillus sections Usti and Cavernicolus.</title>
        <authorList>
            <consortium name="Lawrence Berkeley National Laboratory"/>
            <person name="Nybo J.L."/>
            <person name="Vesth T.C."/>
            <person name="Theobald S."/>
            <person name="Frisvad J.C."/>
            <person name="Larsen T.O."/>
            <person name="Kjaerboelling I."/>
            <person name="Rothschild-Mancinelli K."/>
            <person name="Lyhne E.K."/>
            <person name="Kogle M.E."/>
            <person name="Barry K."/>
            <person name="Clum A."/>
            <person name="Na H."/>
            <person name="Ledsgaard L."/>
            <person name="Lin J."/>
            <person name="Lipzen A."/>
            <person name="Kuo A."/>
            <person name="Riley R."/>
            <person name="Mondo S."/>
            <person name="Labutti K."/>
            <person name="Haridas S."/>
            <person name="Pangalinan J."/>
            <person name="Salamov A.A."/>
            <person name="Simmons B.A."/>
            <person name="Magnuson J.K."/>
            <person name="Chen J."/>
            <person name="Drula E."/>
            <person name="Henrissat B."/>
            <person name="Wiebenga A."/>
            <person name="Lubbers R.J."/>
            <person name="Gomes A.C."/>
            <person name="Makela M.R."/>
            <person name="Stajich J."/>
            <person name="Grigoriev I.V."/>
            <person name="Mortensen U.H."/>
            <person name="De Vries R.P."/>
            <person name="Baker S.E."/>
            <person name="Andersen M.R."/>
        </authorList>
    </citation>
    <scope>NUCLEOTIDE SEQUENCE [LARGE SCALE GENOMIC DNA]</scope>
    <source>
        <strain evidence="3 4">CBS 123904</strain>
    </source>
</reference>
<dbReference type="Pfam" id="PF00650">
    <property type="entry name" value="CRAL_TRIO"/>
    <property type="match status" value="1"/>
</dbReference>
<feature type="domain" description="CRAL-TRIO" evidence="2">
    <location>
        <begin position="68"/>
        <end position="261"/>
    </location>
</feature>
<dbReference type="InterPro" id="IPR036273">
    <property type="entry name" value="CRAL/TRIO_N_dom_sf"/>
</dbReference>
<dbReference type="Gene3D" id="3.40.525.10">
    <property type="entry name" value="CRAL-TRIO lipid binding domain"/>
    <property type="match status" value="1"/>
</dbReference>
<dbReference type="SMART" id="SM00516">
    <property type="entry name" value="SEC14"/>
    <property type="match status" value="1"/>
</dbReference>
<protein>
    <submittedName>
        <fullName evidence="3">CRAL/TRIO domain-containing protein</fullName>
    </submittedName>
</protein>
<accession>A0ABR4KI01</accession>
<proteinExistence type="predicted"/>
<sequence length="343" mass="40344">MDQFKELCFKNGFKDFRREENTDDTTIIRFLRAERYDVGRAFQKFLHFQTWRREHDIRRFYENIDVEVYDDSRKMYPQWIGRRDREGRPIYVFQVRQLTKKKLDRYLKMLERSSKHGSHAGSDVPIRVLHLHALYENLLQFVFPLVSELPRPDTRRSVSSSTHIVDISGVSVLQFWSIRKYLQEASEIATAHYPETLGRVFVVGAPAFFKSVWEAISQWFDPETRSKIFILSASESKSLLLSHIDAADLPERYNGELRWEWEDQPNLDESTRNLVNEVYQKTHRGEVFSKGPLMFQDGCINLLGSADGLPRRNAFCRPGTTTRRRPMARPASETTVNTRTKLE</sequence>
<dbReference type="PROSITE" id="PS50191">
    <property type="entry name" value="CRAL_TRIO"/>
    <property type="match status" value="1"/>
</dbReference>
<dbReference type="InterPro" id="IPR011074">
    <property type="entry name" value="CRAL/TRIO_N_dom"/>
</dbReference>
<dbReference type="Gene3D" id="1.10.8.20">
    <property type="entry name" value="N-terminal domain of phosphatidylinositol transfer protein sec14p"/>
    <property type="match status" value="1"/>
</dbReference>
<evidence type="ECO:0000259" key="2">
    <source>
        <dbReference type="PROSITE" id="PS50191"/>
    </source>
</evidence>
<evidence type="ECO:0000313" key="4">
    <source>
        <dbReference type="Proteomes" id="UP001610446"/>
    </source>
</evidence>
<name>A0ABR4KI01_9EURO</name>
<dbReference type="InterPro" id="IPR001251">
    <property type="entry name" value="CRAL-TRIO_dom"/>
</dbReference>
<gene>
    <name evidence="3" type="ORF">BJY01DRAFT_232810</name>
</gene>
<dbReference type="PANTHER" id="PTHR45657">
    <property type="entry name" value="CRAL-TRIO DOMAIN-CONTAINING PROTEIN YKL091C-RELATED"/>
    <property type="match status" value="1"/>
</dbReference>
<dbReference type="Proteomes" id="UP001610446">
    <property type="component" value="Unassembled WGS sequence"/>
</dbReference>
<evidence type="ECO:0000256" key="1">
    <source>
        <dbReference type="SAM" id="MobiDB-lite"/>
    </source>
</evidence>
<dbReference type="CDD" id="cd00170">
    <property type="entry name" value="SEC14"/>
    <property type="match status" value="1"/>
</dbReference>
<evidence type="ECO:0000313" key="3">
    <source>
        <dbReference type="EMBL" id="KAL2851918.1"/>
    </source>
</evidence>
<keyword evidence="4" id="KW-1185">Reference proteome</keyword>